<evidence type="ECO:0000313" key="8">
    <source>
        <dbReference type="Proteomes" id="UP001379533"/>
    </source>
</evidence>
<evidence type="ECO:0000259" key="6">
    <source>
        <dbReference type="PROSITE" id="PS51123"/>
    </source>
</evidence>
<sequence>MRIALLGSLSLAALIACAACTSARPLPPSSVWPEAVAISESPALKPPGRAEGVRAGSVSVSDEICRICTIRSQVGSAPRFAFDSEEIGSPEKHILGLVARCFTAGPLRGRALKVTGHADPRGEEEYNLSLGAARATNVKSYLGSRGVDLLKIKATSRGELDATGDEEGSWARDRRVDIDLVK</sequence>
<dbReference type="Proteomes" id="UP001379533">
    <property type="component" value="Chromosome"/>
</dbReference>
<dbReference type="EMBL" id="CP089982">
    <property type="protein sequence ID" value="WXA98429.1"/>
    <property type="molecule type" value="Genomic_DNA"/>
</dbReference>
<dbReference type="InterPro" id="IPR050330">
    <property type="entry name" value="Bact_OuterMem_StrucFunc"/>
</dbReference>
<dbReference type="Pfam" id="PF00691">
    <property type="entry name" value="OmpA"/>
    <property type="match status" value="1"/>
</dbReference>
<gene>
    <name evidence="7" type="ORF">LZC95_16520</name>
</gene>
<evidence type="ECO:0000256" key="3">
    <source>
        <dbReference type="ARBA" id="ARBA00023237"/>
    </source>
</evidence>
<feature type="chain" id="PRO_5046882252" evidence="5">
    <location>
        <begin position="19"/>
        <end position="182"/>
    </location>
</feature>
<accession>A0ABZ2KIP3</accession>
<evidence type="ECO:0000313" key="7">
    <source>
        <dbReference type="EMBL" id="WXA98429.1"/>
    </source>
</evidence>
<dbReference type="Gene3D" id="3.30.1330.60">
    <property type="entry name" value="OmpA-like domain"/>
    <property type="match status" value="1"/>
</dbReference>
<reference evidence="7 8" key="1">
    <citation type="submission" date="2021-12" db="EMBL/GenBank/DDBJ databases">
        <title>Discovery of the Pendulisporaceae a myxobacterial family with distinct sporulation behavior and unique specialized metabolism.</title>
        <authorList>
            <person name="Garcia R."/>
            <person name="Popoff A."/>
            <person name="Bader C.D."/>
            <person name="Loehr J."/>
            <person name="Walesch S."/>
            <person name="Walt C."/>
            <person name="Boldt J."/>
            <person name="Bunk B."/>
            <person name="Haeckl F.J.F.P.J."/>
            <person name="Gunesch A.P."/>
            <person name="Birkelbach J."/>
            <person name="Nuebel U."/>
            <person name="Pietschmann T."/>
            <person name="Bach T."/>
            <person name="Mueller R."/>
        </authorList>
    </citation>
    <scope>NUCLEOTIDE SEQUENCE [LARGE SCALE GENOMIC DNA]</scope>
    <source>
        <strain evidence="7 8">MSr12523</strain>
    </source>
</reference>
<dbReference type="SUPFAM" id="SSF103088">
    <property type="entry name" value="OmpA-like"/>
    <property type="match status" value="1"/>
</dbReference>
<comment type="subcellular location">
    <subcellularLocation>
        <location evidence="1">Cell outer membrane</location>
    </subcellularLocation>
</comment>
<feature type="signal peptide" evidence="5">
    <location>
        <begin position="1"/>
        <end position="18"/>
    </location>
</feature>
<keyword evidence="8" id="KW-1185">Reference proteome</keyword>
<dbReference type="CDD" id="cd07185">
    <property type="entry name" value="OmpA_C-like"/>
    <property type="match status" value="1"/>
</dbReference>
<protein>
    <submittedName>
        <fullName evidence="7">OmpA family protein</fullName>
    </submittedName>
</protein>
<dbReference type="PROSITE" id="PS51257">
    <property type="entry name" value="PROKAR_LIPOPROTEIN"/>
    <property type="match status" value="1"/>
</dbReference>
<name>A0ABZ2KIP3_9BACT</name>
<dbReference type="PROSITE" id="PS51123">
    <property type="entry name" value="OMPA_2"/>
    <property type="match status" value="1"/>
</dbReference>
<keyword evidence="3" id="KW-0998">Cell outer membrane</keyword>
<evidence type="ECO:0000256" key="1">
    <source>
        <dbReference type="ARBA" id="ARBA00004442"/>
    </source>
</evidence>
<evidence type="ECO:0000256" key="5">
    <source>
        <dbReference type="SAM" id="SignalP"/>
    </source>
</evidence>
<dbReference type="PANTHER" id="PTHR30329:SF21">
    <property type="entry name" value="LIPOPROTEIN YIAD-RELATED"/>
    <property type="match status" value="1"/>
</dbReference>
<keyword evidence="5" id="KW-0732">Signal</keyword>
<evidence type="ECO:0000256" key="4">
    <source>
        <dbReference type="PROSITE-ProRule" id="PRU00473"/>
    </source>
</evidence>
<dbReference type="PRINTS" id="PR01021">
    <property type="entry name" value="OMPADOMAIN"/>
</dbReference>
<proteinExistence type="predicted"/>
<keyword evidence="2 4" id="KW-0472">Membrane</keyword>
<dbReference type="InterPro" id="IPR006665">
    <property type="entry name" value="OmpA-like"/>
</dbReference>
<dbReference type="InterPro" id="IPR006664">
    <property type="entry name" value="OMP_bac"/>
</dbReference>
<organism evidence="7 8">
    <name type="scientific">Pendulispora brunnea</name>
    <dbReference type="NCBI Taxonomy" id="2905690"/>
    <lineage>
        <taxon>Bacteria</taxon>
        <taxon>Pseudomonadati</taxon>
        <taxon>Myxococcota</taxon>
        <taxon>Myxococcia</taxon>
        <taxon>Myxococcales</taxon>
        <taxon>Sorangiineae</taxon>
        <taxon>Pendulisporaceae</taxon>
        <taxon>Pendulispora</taxon>
    </lineage>
</organism>
<dbReference type="RefSeq" id="WP_394849043.1">
    <property type="nucleotide sequence ID" value="NZ_CP089982.1"/>
</dbReference>
<evidence type="ECO:0000256" key="2">
    <source>
        <dbReference type="ARBA" id="ARBA00023136"/>
    </source>
</evidence>
<feature type="domain" description="OmpA-like" evidence="6">
    <location>
        <begin position="67"/>
        <end position="182"/>
    </location>
</feature>
<dbReference type="InterPro" id="IPR036737">
    <property type="entry name" value="OmpA-like_sf"/>
</dbReference>
<dbReference type="PANTHER" id="PTHR30329">
    <property type="entry name" value="STATOR ELEMENT OF FLAGELLAR MOTOR COMPLEX"/>
    <property type="match status" value="1"/>
</dbReference>